<dbReference type="AlphaFoldDB" id="A0A381VAG6"/>
<reference evidence="1" key="1">
    <citation type="submission" date="2018-05" db="EMBL/GenBank/DDBJ databases">
        <authorList>
            <person name="Lanie J.A."/>
            <person name="Ng W.-L."/>
            <person name="Kazmierczak K.M."/>
            <person name="Andrzejewski T.M."/>
            <person name="Davidsen T.M."/>
            <person name="Wayne K.J."/>
            <person name="Tettelin H."/>
            <person name="Glass J.I."/>
            <person name="Rusch D."/>
            <person name="Podicherti R."/>
            <person name="Tsui H.-C.T."/>
            <person name="Winkler M.E."/>
        </authorList>
    </citation>
    <scope>NUCLEOTIDE SEQUENCE</scope>
</reference>
<protein>
    <submittedName>
        <fullName evidence="1">Uncharacterized protein</fullName>
    </submittedName>
</protein>
<organism evidence="1">
    <name type="scientific">marine metagenome</name>
    <dbReference type="NCBI Taxonomy" id="408172"/>
    <lineage>
        <taxon>unclassified sequences</taxon>
        <taxon>metagenomes</taxon>
        <taxon>ecological metagenomes</taxon>
    </lineage>
</organism>
<name>A0A381VAG6_9ZZZZ</name>
<gene>
    <name evidence="1" type="ORF">METZ01_LOCUS90206</name>
</gene>
<proteinExistence type="predicted"/>
<accession>A0A381VAG6</accession>
<feature type="non-terminal residue" evidence="1">
    <location>
        <position position="1"/>
    </location>
</feature>
<dbReference type="EMBL" id="UINC01008292">
    <property type="protein sequence ID" value="SVA37352.1"/>
    <property type="molecule type" value="Genomic_DNA"/>
</dbReference>
<evidence type="ECO:0000313" key="1">
    <source>
        <dbReference type="EMBL" id="SVA37352.1"/>
    </source>
</evidence>
<sequence length="151" mass="17102">ISILVSGKVLASDQSGVFKKPESASEIPKEPGWKNPSYRGWESLSVPGLVATYYDLDLDRELDYMVIRKVIRKASADETTIEKAIEIAKFDDLSVFFSHPVVYFTNRNPLFYCLGVDYRRNCRDIWVDIAEDGLNGNEELYTLSTPSLGVR</sequence>